<accession>A0ABT9QP59</accession>
<sequence>MTPTGHHPAPAWFDISTPDASRTRHFYQEMFGWQVNILDETYALVTAEDGRPAGAPREAAYARTTGLELR</sequence>
<dbReference type="Gene3D" id="3.10.180.10">
    <property type="entry name" value="2,3-Dihydroxybiphenyl 1,2-Dioxygenase, domain 1"/>
    <property type="match status" value="1"/>
</dbReference>
<organism evidence="1 2">
    <name type="scientific">Streptosporangium lutulentum</name>
    <dbReference type="NCBI Taxonomy" id="1461250"/>
    <lineage>
        <taxon>Bacteria</taxon>
        <taxon>Bacillati</taxon>
        <taxon>Actinomycetota</taxon>
        <taxon>Actinomycetes</taxon>
        <taxon>Streptosporangiales</taxon>
        <taxon>Streptosporangiaceae</taxon>
        <taxon>Streptosporangium</taxon>
    </lineage>
</organism>
<name>A0ABT9QP59_9ACTN</name>
<protein>
    <submittedName>
        <fullName evidence="1">Enzyme related to lactoylglutathione lyase</fullName>
    </submittedName>
</protein>
<proteinExistence type="predicted"/>
<dbReference type="SUPFAM" id="SSF54593">
    <property type="entry name" value="Glyoxalase/Bleomycin resistance protein/Dihydroxybiphenyl dioxygenase"/>
    <property type="match status" value="1"/>
</dbReference>
<keyword evidence="2" id="KW-1185">Reference proteome</keyword>
<evidence type="ECO:0000313" key="1">
    <source>
        <dbReference type="EMBL" id="MDP9848180.1"/>
    </source>
</evidence>
<dbReference type="GO" id="GO:0016829">
    <property type="term" value="F:lyase activity"/>
    <property type="evidence" value="ECO:0007669"/>
    <property type="project" value="UniProtKB-KW"/>
</dbReference>
<keyword evidence="1" id="KW-0456">Lyase</keyword>
<dbReference type="InterPro" id="IPR029068">
    <property type="entry name" value="Glyas_Bleomycin-R_OHBP_Dase"/>
</dbReference>
<gene>
    <name evidence="1" type="ORF">J2853_007391</name>
</gene>
<comment type="caution">
    <text evidence="1">The sequence shown here is derived from an EMBL/GenBank/DDBJ whole genome shotgun (WGS) entry which is preliminary data.</text>
</comment>
<reference evidence="1 2" key="1">
    <citation type="submission" date="2023-07" db="EMBL/GenBank/DDBJ databases">
        <title>Sequencing the genomes of 1000 actinobacteria strains.</title>
        <authorList>
            <person name="Klenk H.-P."/>
        </authorList>
    </citation>
    <scope>NUCLEOTIDE SEQUENCE [LARGE SCALE GENOMIC DNA]</scope>
    <source>
        <strain evidence="1 2">DSM 46740</strain>
    </source>
</reference>
<evidence type="ECO:0000313" key="2">
    <source>
        <dbReference type="Proteomes" id="UP001225356"/>
    </source>
</evidence>
<dbReference type="EMBL" id="JAUSQU010000001">
    <property type="protein sequence ID" value="MDP9848180.1"/>
    <property type="molecule type" value="Genomic_DNA"/>
</dbReference>
<dbReference type="Proteomes" id="UP001225356">
    <property type="component" value="Unassembled WGS sequence"/>
</dbReference>
<dbReference type="RefSeq" id="WP_307565309.1">
    <property type="nucleotide sequence ID" value="NZ_JAUSQU010000001.1"/>
</dbReference>